<name>A0A4C1UMW2_EUMVA</name>
<keyword evidence="2" id="KW-0716">Sensory transduction</keyword>
<proteinExistence type="inferred from homology"/>
<feature type="domain" description="Arrestin C-terminal-like" evidence="4">
    <location>
        <begin position="181"/>
        <end position="312"/>
    </location>
</feature>
<evidence type="ECO:0000256" key="2">
    <source>
        <dbReference type="ARBA" id="ARBA00022606"/>
    </source>
</evidence>
<evidence type="ECO:0000313" key="5">
    <source>
        <dbReference type="EMBL" id="GBP27332.1"/>
    </source>
</evidence>
<dbReference type="InterPro" id="IPR014752">
    <property type="entry name" value="Arrestin-like_C"/>
</dbReference>
<protein>
    <submittedName>
        <fullName evidence="5">Arrestin domain-containing protein 17</fullName>
    </submittedName>
</protein>
<dbReference type="PANTHER" id="PTHR11188:SF176">
    <property type="entry name" value="ARRESTIN DOMAIN-CONTAINING PROTEIN 1"/>
    <property type="match status" value="1"/>
</dbReference>
<gene>
    <name evidence="5" type="primary">arrd-17</name>
    <name evidence="5" type="ORF">EVAR_18805_1</name>
</gene>
<dbReference type="SUPFAM" id="SSF81296">
    <property type="entry name" value="E set domains"/>
    <property type="match status" value="2"/>
</dbReference>
<evidence type="ECO:0000256" key="3">
    <source>
        <dbReference type="SAM" id="MobiDB-lite"/>
    </source>
</evidence>
<dbReference type="Proteomes" id="UP000299102">
    <property type="component" value="Unassembled WGS sequence"/>
</dbReference>
<keyword evidence="6" id="KW-1185">Reference proteome</keyword>
<evidence type="ECO:0000256" key="1">
    <source>
        <dbReference type="ARBA" id="ARBA00005298"/>
    </source>
</evidence>
<dbReference type="Pfam" id="PF00339">
    <property type="entry name" value="Arrestin_N"/>
    <property type="match status" value="1"/>
</dbReference>
<dbReference type="AlphaFoldDB" id="A0A4C1UMW2"/>
<dbReference type="InterPro" id="IPR011021">
    <property type="entry name" value="Arrestin-like_N"/>
</dbReference>
<accession>A0A4C1UMW2</accession>
<reference evidence="5 6" key="1">
    <citation type="journal article" date="2019" name="Commun. Biol.">
        <title>The bagworm genome reveals a unique fibroin gene that provides high tensile strength.</title>
        <authorList>
            <person name="Kono N."/>
            <person name="Nakamura H."/>
            <person name="Ohtoshi R."/>
            <person name="Tomita M."/>
            <person name="Numata K."/>
            <person name="Arakawa K."/>
        </authorList>
    </citation>
    <scope>NUCLEOTIDE SEQUENCE [LARGE SCALE GENOMIC DNA]</scope>
</reference>
<dbReference type="OrthoDB" id="2333384at2759"/>
<evidence type="ECO:0000259" key="4">
    <source>
        <dbReference type="SMART" id="SM01017"/>
    </source>
</evidence>
<dbReference type="InterPro" id="IPR014756">
    <property type="entry name" value="Ig_E-set"/>
</dbReference>
<dbReference type="PANTHER" id="PTHR11188">
    <property type="entry name" value="ARRESTIN DOMAIN CONTAINING PROTEIN"/>
    <property type="match status" value="1"/>
</dbReference>
<sequence length="410" mass="46007">MHLCNVHSELCRCETSANDANAQARRGRVRAGRRRQRRGQVDEDARYSDIVVCLRGKGRCNWTEGSGNSKKEYTGTEDYVNISESLIEKKVEDEEVAVGAGVYSRPFRFPIPTDVPGSYHDSVYKIVYYVKLTFKRKGLFNFNKTFRTIIPLENTTVKSVLSAGPVVHGAQKSLMGLFGRDKNLINIKAVIQKSTLAPGETAQLDVEITNTTNVEISTVRTKLFNKVVRIANCGQKNTHYRNVEETTGDTGAVKERSTLGFSRSIEIPYGHHTIQYSKILEREYFVKIKAKIPFPHINLVLQVPLLIGDVEEEDAKKTEEDESFQDVDSLSEDLPPSYWEVMQEDKNSTDQQVVLVRQFRCLMPPTAGHDLPVYFFPKCGSERLLPGGPDPDRLVSLSDGRSSHAAVSSS</sequence>
<comment type="caution">
    <text evidence="5">The sequence shown here is derived from an EMBL/GenBank/DDBJ whole genome shotgun (WGS) entry which is preliminary data.</text>
</comment>
<dbReference type="Gene3D" id="2.60.40.640">
    <property type="match status" value="2"/>
</dbReference>
<evidence type="ECO:0000313" key="6">
    <source>
        <dbReference type="Proteomes" id="UP000299102"/>
    </source>
</evidence>
<dbReference type="GO" id="GO:0005737">
    <property type="term" value="C:cytoplasm"/>
    <property type="evidence" value="ECO:0007669"/>
    <property type="project" value="TreeGrafter"/>
</dbReference>
<dbReference type="EMBL" id="BGZK01000192">
    <property type="protein sequence ID" value="GBP27332.1"/>
    <property type="molecule type" value="Genomic_DNA"/>
</dbReference>
<dbReference type="InterPro" id="IPR050357">
    <property type="entry name" value="Arrestin_domain-protein"/>
</dbReference>
<dbReference type="SMART" id="SM01017">
    <property type="entry name" value="Arrestin_C"/>
    <property type="match status" value="1"/>
</dbReference>
<dbReference type="InterPro" id="IPR011022">
    <property type="entry name" value="Arrestin_C-like"/>
</dbReference>
<dbReference type="STRING" id="151549.A0A4C1UMW2"/>
<organism evidence="5 6">
    <name type="scientific">Eumeta variegata</name>
    <name type="common">Bagworm moth</name>
    <name type="synonym">Eumeta japonica</name>
    <dbReference type="NCBI Taxonomy" id="151549"/>
    <lineage>
        <taxon>Eukaryota</taxon>
        <taxon>Metazoa</taxon>
        <taxon>Ecdysozoa</taxon>
        <taxon>Arthropoda</taxon>
        <taxon>Hexapoda</taxon>
        <taxon>Insecta</taxon>
        <taxon>Pterygota</taxon>
        <taxon>Neoptera</taxon>
        <taxon>Endopterygota</taxon>
        <taxon>Lepidoptera</taxon>
        <taxon>Glossata</taxon>
        <taxon>Ditrysia</taxon>
        <taxon>Tineoidea</taxon>
        <taxon>Psychidae</taxon>
        <taxon>Oiketicinae</taxon>
        <taxon>Eumeta</taxon>
    </lineage>
</organism>
<feature type="region of interest" description="Disordered" evidence="3">
    <location>
        <begin position="387"/>
        <end position="410"/>
    </location>
</feature>
<dbReference type="GO" id="GO:0015031">
    <property type="term" value="P:protein transport"/>
    <property type="evidence" value="ECO:0007669"/>
    <property type="project" value="TreeGrafter"/>
</dbReference>
<dbReference type="Pfam" id="PF02752">
    <property type="entry name" value="Arrestin_C"/>
    <property type="match status" value="1"/>
</dbReference>
<comment type="similarity">
    <text evidence="1">Belongs to the arrestin family.</text>
</comment>